<evidence type="ECO:0000256" key="3">
    <source>
        <dbReference type="ARBA" id="ARBA00023136"/>
    </source>
</evidence>
<evidence type="ECO:0000256" key="1">
    <source>
        <dbReference type="ARBA" id="ARBA00004442"/>
    </source>
</evidence>
<feature type="region of interest" description="Disordered" evidence="5">
    <location>
        <begin position="216"/>
        <end position="237"/>
    </location>
</feature>
<comment type="caution">
    <text evidence="8">The sequence shown here is derived from an EMBL/GenBank/DDBJ whole genome shotgun (WGS) entry which is preliminary data.</text>
</comment>
<evidence type="ECO:0000256" key="4">
    <source>
        <dbReference type="ARBA" id="ARBA00023237"/>
    </source>
</evidence>
<sequence length="940" mass="103474">MPRLQTSAPLPIAGALRAALPALLLCASTAALPVPARAQQESPAQAAIRSYDIPPGPLSSSLTRFAAEAGVALSADAALLGDRHGPGLHGSYDVAHGFALLLAGSGLEAVRDATGTWVLRPAPRQSPHVLGEVRVHAAAESLGTQVIGRGTLDAVGRGNGDIGSALRVLPNVHFDNGQLHTGRQGEIDPADISIHGSKFYNNLYLMDGMSLNNDINPAQRAADGTTGSNNNSAPPSASQGFAIDTSLLCSITVRDANVPAEFGRFSGGVIAADTCAPTRDFGGQVSVERTRSAWTEYHLTPTQEVEYPQSADADAQSEFDKWTYRAALQGKPSDEIGLIASFVRKTSEIPLRGYSGGRTSASDSNGKTQRRESDAFYVRGFWTPQGDLRGDLSLLYAPTSGQYFISNAKNSDFELKSGGHGINLGLEHALGGAQLSHRLSWNRVESSRDADSTTWKAWRRSADKDWGVQTGTGATGWMSYEGGWGDIDQEQETLTYQGKADWEPINLLGVEHRLQAGVELLRQEQTYHRKTTYTQYTASINTNTCNMVGGGVDTETCSLSSPWNAPTWAGQYLASRLIYFAGEFDVSNTNRALFIQDEMRLGDFRLRLGARYDNDDLAPEATLAPRSALFWDVFGNGLTRLEMGANRYYSRNFMAYYAQAKRLALQSSSQTRTMSGGLLNDWAAPVMATNWRWYQLGDMKVPYDDERMIGISQQWLGHTWSLKRVLRESRDEMVLHLRSAANYYWDNSGYSDAKTWALSVESDRPIRLGNTSTTLMFSVDHTDLETSHADYSDTLNDISGDLSRTIIYDGKAIPWAERPAQNYTRPWSARLLVNTEIPAARLTIGNFFRIRDGFEKMVDTGVSVPHGDGTARIWDKRKFGKAITWDLRLNWSLPVTQGQEAFVNLTIENLLDRKNDIENSGTELVYEKGRQFWLELGYRF</sequence>
<dbReference type="InterPro" id="IPR011662">
    <property type="entry name" value="Secretin/TonB_short_N"/>
</dbReference>
<keyword evidence="9" id="KW-1185">Reference proteome</keyword>
<dbReference type="InterPro" id="IPR036942">
    <property type="entry name" value="Beta-barrel_TonB_sf"/>
</dbReference>
<evidence type="ECO:0000256" key="5">
    <source>
        <dbReference type="SAM" id="MobiDB-lite"/>
    </source>
</evidence>
<evidence type="ECO:0000259" key="7">
    <source>
        <dbReference type="SMART" id="SM00965"/>
    </source>
</evidence>
<name>A0A4S4AF35_9RHOO</name>
<keyword evidence="8" id="KW-0675">Receptor</keyword>
<gene>
    <name evidence="8" type="ORF">E6O51_18700</name>
</gene>
<proteinExistence type="predicted"/>
<evidence type="ECO:0000313" key="9">
    <source>
        <dbReference type="Proteomes" id="UP000307956"/>
    </source>
</evidence>
<protein>
    <submittedName>
        <fullName evidence="8">TonB-dependent receptor</fullName>
    </submittedName>
</protein>
<evidence type="ECO:0000313" key="8">
    <source>
        <dbReference type="EMBL" id="THF56864.1"/>
    </source>
</evidence>
<keyword evidence="6" id="KW-0732">Signal</keyword>
<dbReference type="SUPFAM" id="SSF56935">
    <property type="entry name" value="Porins"/>
    <property type="match status" value="1"/>
</dbReference>
<dbReference type="Proteomes" id="UP000307956">
    <property type="component" value="Unassembled WGS sequence"/>
</dbReference>
<dbReference type="Gene3D" id="2.40.170.20">
    <property type="entry name" value="TonB-dependent receptor, beta-barrel domain"/>
    <property type="match status" value="2"/>
</dbReference>
<accession>A0A4S4AF35</accession>
<feature type="domain" description="Secretin/TonB short N-terminal" evidence="7">
    <location>
        <begin position="71"/>
        <end position="122"/>
    </location>
</feature>
<dbReference type="OrthoDB" id="9766643at2"/>
<dbReference type="SMART" id="SM00965">
    <property type="entry name" value="STN"/>
    <property type="match status" value="1"/>
</dbReference>
<dbReference type="Gene3D" id="3.55.50.30">
    <property type="match status" value="1"/>
</dbReference>
<evidence type="ECO:0000256" key="2">
    <source>
        <dbReference type="ARBA" id="ARBA00022448"/>
    </source>
</evidence>
<keyword evidence="4" id="KW-0998">Cell outer membrane</keyword>
<dbReference type="AlphaFoldDB" id="A0A4S4AF35"/>
<evidence type="ECO:0000256" key="6">
    <source>
        <dbReference type="SAM" id="SignalP"/>
    </source>
</evidence>
<dbReference type="GO" id="GO:0009279">
    <property type="term" value="C:cell outer membrane"/>
    <property type="evidence" value="ECO:0007669"/>
    <property type="project" value="UniProtKB-SubCell"/>
</dbReference>
<dbReference type="EMBL" id="SSOD01000019">
    <property type="protein sequence ID" value="THF56864.1"/>
    <property type="molecule type" value="Genomic_DNA"/>
</dbReference>
<comment type="subcellular location">
    <subcellularLocation>
        <location evidence="1">Cell outer membrane</location>
    </subcellularLocation>
</comment>
<feature type="compositionally biased region" description="Low complexity" evidence="5">
    <location>
        <begin position="228"/>
        <end position="237"/>
    </location>
</feature>
<dbReference type="RefSeq" id="WP_136386535.1">
    <property type="nucleotide sequence ID" value="NZ_SSOD01000019.1"/>
</dbReference>
<reference evidence="8 9" key="1">
    <citation type="submission" date="2019-04" db="EMBL/GenBank/DDBJ databases">
        <title>Azoarcus rhizosphaerae sp. nov. isolated from rhizosphere of Ficus religiosa.</title>
        <authorList>
            <person name="Lin S.-Y."/>
            <person name="Hameed A."/>
            <person name="Hsu Y.-H."/>
            <person name="Young C.-C."/>
        </authorList>
    </citation>
    <scope>NUCLEOTIDE SEQUENCE [LARGE SCALE GENOMIC DNA]</scope>
    <source>
        <strain evidence="8 9">CC-YHH848</strain>
    </source>
</reference>
<organism evidence="8 9">
    <name type="scientific">Pseudothauera rhizosphaerae</name>
    <dbReference type="NCBI Taxonomy" id="2565932"/>
    <lineage>
        <taxon>Bacteria</taxon>
        <taxon>Pseudomonadati</taxon>
        <taxon>Pseudomonadota</taxon>
        <taxon>Betaproteobacteria</taxon>
        <taxon>Rhodocyclales</taxon>
        <taxon>Zoogloeaceae</taxon>
        <taxon>Pseudothauera</taxon>
    </lineage>
</organism>
<feature type="signal peptide" evidence="6">
    <location>
        <begin position="1"/>
        <end position="38"/>
    </location>
</feature>
<feature type="chain" id="PRO_5020237660" evidence="6">
    <location>
        <begin position="39"/>
        <end position="940"/>
    </location>
</feature>
<keyword evidence="2" id="KW-0813">Transport</keyword>
<keyword evidence="3" id="KW-0472">Membrane</keyword>